<keyword evidence="14" id="KW-1185">Reference proteome</keyword>
<sequence>METKLAKLSFEMSGSWLSTRGEDLADPMNSVKAELPASTLRKLIPTRYKENPMSLQEQLSTLKAQTIANLPEELAAVMVDETEKLTASGIVALAPKPGDIFEDFTLPNHLGKKRSLAALRERGPVVVTFYRGGWCPYCNLELRAYQAVLPEIKAAGATLVAITPELPDASLSTSEKNELEFEVLTDANSDYSREIGLVFTLPARLRPIYEAFGINVEAHNGDGQFDLPLAATFIVDVDGSIASAFGIADYTVRAEPSDVLEVLRSLVIQNA</sequence>
<dbReference type="SUPFAM" id="SSF52833">
    <property type="entry name" value="Thioredoxin-like"/>
    <property type="match status" value="1"/>
</dbReference>
<dbReference type="InterPro" id="IPR050924">
    <property type="entry name" value="Peroxiredoxin_BCP/PrxQ"/>
</dbReference>
<dbReference type="EMBL" id="CP036432">
    <property type="protein sequence ID" value="QDV84595.1"/>
    <property type="molecule type" value="Genomic_DNA"/>
</dbReference>
<evidence type="ECO:0000256" key="6">
    <source>
        <dbReference type="ARBA" id="ARBA00023157"/>
    </source>
</evidence>
<dbReference type="EC" id="1.11.1.24" evidence="2"/>
<dbReference type="GO" id="GO:0004601">
    <property type="term" value="F:peroxidase activity"/>
    <property type="evidence" value="ECO:0007669"/>
    <property type="project" value="UniProtKB-KW"/>
</dbReference>
<keyword evidence="3 13" id="KW-0575">Peroxidase</keyword>
<name>A0ABX5XUH1_9BACT</name>
<comment type="function">
    <text evidence="1">Thiol-specific peroxidase that catalyzes the reduction of hydrogen peroxide and organic hydroperoxides to water and alcohols, respectively. Plays a role in cell protection against oxidative stress by detoxifying peroxides and as sensor of hydrogen peroxide-mediated signaling events.</text>
</comment>
<gene>
    <name evidence="13" type="primary">bcp_2</name>
    <name evidence="13" type="ORF">TBK1r_35460</name>
</gene>
<evidence type="ECO:0000256" key="7">
    <source>
        <dbReference type="ARBA" id="ARBA00023284"/>
    </source>
</evidence>
<dbReference type="InterPro" id="IPR036249">
    <property type="entry name" value="Thioredoxin-like_sf"/>
</dbReference>
<accession>A0ABX5XUH1</accession>
<evidence type="ECO:0000256" key="10">
    <source>
        <dbReference type="ARBA" id="ARBA00042639"/>
    </source>
</evidence>
<keyword evidence="6" id="KW-1015">Disulfide bond</keyword>
<keyword evidence="7" id="KW-0676">Redox-active center</keyword>
<feature type="domain" description="Thioredoxin" evidence="12">
    <location>
        <begin position="95"/>
        <end position="268"/>
    </location>
</feature>
<evidence type="ECO:0000256" key="8">
    <source>
        <dbReference type="ARBA" id="ARBA00032824"/>
    </source>
</evidence>
<evidence type="ECO:0000259" key="12">
    <source>
        <dbReference type="PROSITE" id="PS51352"/>
    </source>
</evidence>
<proteinExistence type="inferred from homology"/>
<dbReference type="CDD" id="cd02970">
    <property type="entry name" value="PRX_like2"/>
    <property type="match status" value="1"/>
</dbReference>
<comment type="catalytic activity">
    <reaction evidence="11">
        <text>a hydroperoxide + [thioredoxin]-dithiol = an alcohol + [thioredoxin]-disulfide + H2O</text>
        <dbReference type="Rhea" id="RHEA:62620"/>
        <dbReference type="Rhea" id="RHEA-COMP:10698"/>
        <dbReference type="Rhea" id="RHEA-COMP:10700"/>
        <dbReference type="ChEBI" id="CHEBI:15377"/>
        <dbReference type="ChEBI" id="CHEBI:29950"/>
        <dbReference type="ChEBI" id="CHEBI:30879"/>
        <dbReference type="ChEBI" id="CHEBI:35924"/>
        <dbReference type="ChEBI" id="CHEBI:50058"/>
        <dbReference type="EC" id="1.11.1.24"/>
    </reaction>
</comment>
<protein>
    <recommendedName>
        <fullName evidence="2">thioredoxin-dependent peroxiredoxin</fullName>
        <ecNumber evidence="2">1.11.1.24</ecNumber>
    </recommendedName>
    <alternativeName>
        <fullName evidence="8">Thioredoxin peroxidase</fullName>
    </alternativeName>
    <alternativeName>
        <fullName evidence="10">Thioredoxin-dependent peroxiredoxin Bcp</fullName>
    </alternativeName>
</protein>
<evidence type="ECO:0000256" key="2">
    <source>
        <dbReference type="ARBA" id="ARBA00013017"/>
    </source>
</evidence>
<evidence type="ECO:0000256" key="4">
    <source>
        <dbReference type="ARBA" id="ARBA00022862"/>
    </source>
</evidence>
<keyword evidence="4" id="KW-0049">Antioxidant</keyword>
<dbReference type="InterPro" id="IPR000866">
    <property type="entry name" value="AhpC/TSA"/>
</dbReference>
<evidence type="ECO:0000256" key="1">
    <source>
        <dbReference type="ARBA" id="ARBA00003330"/>
    </source>
</evidence>
<evidence type="ECO:0000256" key="11">
    <source>
        <dbReference type="ARBA" id="ARBA00049091"/>
    </source>
</evidence>
<dbReference type="RefSeq" id="WP_419581441.1">
    <property type="nucleotide sequence ID" value="NZ_CP036432.1"/>
</dbReference>
<dbReference type="PANTHER" id="PTHR42801">
    <property type="entry name" value="THIOREDOXIN-DEPENDENT PEROXIDE REDUCTASE"/>
    <property type="match status" value="1"/>
</dbReference>
<evidence type="ECO:0000256" key="9">
    <source>
        <dbReference type="ARBA" id="ARBA00038489"/>
    </source>
</evidence>
<dbReference type="Pfam" id="PF00578">
    <property type="entry name" value="AhpC-TSA"/>
    <property type="match status" value="1"/>
</dbReference>
<evidence type="ECO:0000313" key="13">
    <source>
        <dbReference type="EMBL" id="QDV84595.1"/>
    </source>
</evidence>
<keyword evidence="5 13" id="KW-0560">Oxidoreductase</keyword>
<evidence type="ECO:0000313" key="14">
    <source>
        <dbReference type="Proteomes" id="UP000318081"/>
    </source>
</evidence>
<evidence type="ECO:0000256" key="5">
    <source>
        <dbReference type="ARBA" id="ARBA00023002"/>
    </source>
</evidence>
<dbReference type="PANTHER" id="PTHR42801:SF7">
    <property type="entry name" value="SLL1159 PROTEIN"/>
    <property type="match status" value="1"/>
</dbReference>
<evidence type="ECO:0000256" key="3">
    <source>
        <dbReference type="ARBA" id="ARBA00022559"/>
    </source>
</evidence>
<dbReference type="InterPro" id="IPR013766">
    <property type="entry name" value="Thioredoxin_domain"/>
</dbReference>
<dbReference type="Proteomes" id="UP000318081">
    <property type="component" value="Chromosome"/>
</dbReference>
<dbReference type="Gene3D" id="3.40.30.10">
    <property type="entry name" value="Glutaredoxin"/>
    <property type="match status" value="1"/>
</dbReference>
<reference evidence="13 14" key="1">
    <citation type="submission" date="2019-02" db="EMBL/GenBank/DDBJ databases">
        <title>Deep-cultivation of Planctomycetes and their phenomic and genomic characterization uncovers novel biology.</title>
        <authorList>
            <person name="Wiegand S."/>
            <person name="Jogler M."/>
            <person name="Boedeker C."/>
            <person name="Pinto D."/>
            <person name="Vollmers J."/>
            <person name="Rivas-Marin E."/>
            <person name="Kohn T."/>
            <person name="Peeters S.H."/>
            <person name="Heuer A."/>
            <person name="Rast P."/>
            <person name="Oberbeckmann S."/>
            <person name="Bunk B."/>
            <person name="Jeske O."/>
            <person name="Meyerdierks A."/>
            <person name="Storesund J.E."/>
            <person name="Kallscheuer N."/>
            <person name="Luecker S."/>
            <person name="Lage O.M."/>
            <person name="Pohl T."/>
            <person name="Merkel B.J."/>
            <person name="Hornburger P."/>
            <person name="Mueller R.-W."/>
            <person name="Bruemmer F."/>
            <person name="Labrenz M."/>
            <person name="Spormann A.M."/>
            <person name="Op den Camp H."/>
            <person name="Overmann J."/>
            <person name="Amann R."/>
            <person name="Jetten M.S.M."/>
            <person name="Mascher T."/>
            <person name="Medema M.H."/>
            <person name="Devos D.P."/>
            <person name="Kaster A.-K."/>
            <person name="Ovreas L."/>
            <person name="Rohde M."/>
            <person name="Galperin M.Y."/>
            <person name="Jogler C."/>
        </authorList>
    </citation>
    <scope>NUCLEOTIDE SEQUENCE [LARGE SCALE GENOMIC DNA]</scope>
    <source>
        <strain evidence="13 14">TBK1r</strain>
    </source>
</reference>
<comment type="similarity">
    <text evidence="9">Belongs to the peroxiredoxin family. BCP/PrxQ subfamily.</text>
</comment>
<organism evidence="13 14">
    <name type="scientific">Stieleria magnilauensis</name>
    <dbReference type="NCBI Taxonomy" id="2527963"/>
    <lineage>
        <taxon>Bacteria</taxon>
        <taxon>Pseudomonadati</taxon>
        <taxon>Planctomycetota</taxon>
        <taxon>Planctomycetia</taxon>
        <taxon>Pirellulales</taxon>
        <taxon>Pirellulaceae</taxon>
        <taxon>Stieleria</taxon>
    </lineage>
</organism>
<dbReference type="PROSITE" id="PS51352">
    <property type="entry name" value="THIOREDOXIN_2"/>
    <property type="match status" value="1"/>
</dbReference>